<dbReference type="Proteomes" id="UP000269352">
    <property type="component" value="Unassembled WGS sequence"/>
</dbReference>
<reference evidence="6 7" key="1">
    <citation type="journal article" date="2019" name="ISME J.">
        <title>Genome analyses of uncultured TG2/ZB3 bacteria in 'Margulisbacteria' specifically attached to ectosymbiotic spirochetes of protists in the termite gut.</title>
        <authorList>
            <person name="Utami Y.D."/>
            <person name="Kuwahara H."/>
            <person name="Igai K."/>
            <person name="Murakami T."/>
            <person name="Sugaya K."/>
            <person name="Morikawa T."/>
            <person name="Nagura Y."/>
            <person name="Yuki M."/>
            <person name="Deevong P."/>
            <person name="Inoue T."/>
            <person name="Kihara K."/>
            <person name="Lo N."/>
            <person name="Yamada A."/>
            <person name="Ohkuma M."/>
            <person name="Hongoh Y."/>
        </authorList>
    </citation>
    <scope>NUCLEOTIDE SEQUENCE [LARGE SCALE GENOMIC DNA]</scope>
    <source>
        <strain evidence="6">NkOx7-01</strain>
    </source>
</reference>
<gene>
    <name evidence="6" type="primary">rluD</name>
    <name evidence="6" type="ORF">NO1_1181</name>
</gene>
<dbReference type="InterPro" id="IPR006225">
    <property type="entry name" value="PsdUridine_synth_RluC/D"/>
</dbReference>
<dbReference type="PANTHER" id="PTHR21600">
    <property type="entry name" value="MITOCHONDRIAL RNA PSEUDOURIDINE SYNTHASE"/>
    <property type="match status" value="1"/>
</dbReference>
<evidence type="ECO:0000256" key="1">
    <source>
        <dbReference type="ARBA" id="ARBA00000073"/>
    </source>
</evidence>
<dbReference type="GO" id="GO:0003723">
    <property type="term" value="F:RNA binding"/>
    <property type="evidence" value="ECO:0007669"/>
    <property type="project" value="InterPro"/>
</dbReference>
<dbReference type="EMBL" id="BGZN01000024">
    <property type="protein sequence ID" value="GBR73915.1"/>
    <property type="molecule type" value="Genomic_DNA"/>
</dbReference>
<evidence type="ECO:0000256" key="3">
    <source>
        <dbReference type="PIRSR" id="PIRSR606225-1"/>
    </source>
</evidence>
<evidence type="ECO:0000256" key="4">
    <source>
        <dbReference type="RuleBase" id="RU362028"/>
    </source>
</evidence>
<evidence type="ECO:0000313" key="6">
    <source>
        <dbReference type="EMBL" id="GBR73915.1"/>
    </source>
</evidence>
<dbReference type="GO" id="GO:0000455">
    <property type="term" value="P:enzyme-directed rRNA pseudouridine synthesis"/>
    <property type="evidence" value="ECO:0007669"/>
    <property type="project" value="TreeGrafter"/>
</dbReference>
<dbReference type="InterPro" id="IPR050188">
    <property type="entry name" value="RluA_PseudoU_synthase"/>
</dbReference>
<name>A0A388TC04_TERA1</name>
<dbReference type="GO" id="GO:0009982">
    <property type="term" value="F:pseudouridine synthase activity"/>
    <property type="evidence" value="ECO:0007669"/>
    <property type="project" value="InterPro"/>
</dbReference>
<feature type="domain" description="Pseudouridine synthase RsuA/RluA-like" evidence="5">
    <location>
        <begin position="80"/>
        <end position="234"/>
    </location>
</feature>
<keyword evidence="4" id="KW-0413">Isomerase</keyword>
<comment type="catalytic activity">
    <reaction evidence="1 4">
        <text>a uridine in RNA = a pseudouridine in RNA</text>
        <dbReference type="Rhea" id="RHEA:48348"/>
        <dbReference type="Rhea" id="RHEA-COMP:12068"/>
        <dbReference type="Rhea" id="RHEA-COMP:12069"/>
        <dbReference type="ChEBI" id="CHEBI:65314"/>
        <dbReference type="ChEBI" id="CHEBI:65315"/>
    </reaction>
</comment>
<accession>A0A388TC04</accession>
<dbReference type="InterPro" id="IPR020103">
    <property type="entry name" value="PsdUridine_synth_cat_dom_sf"/>
</dbReference>
<evidence type="ECO:0000259" key="5">
    <source>
        <dbReference type="Pfam" id="PF00849"/>
    </source>
</evidence>
<dbReference type="Gene3D" id="3.30.2350.10">
    <property type="entry name" value="Pseudouridine synthase"/>
    <property type="match status" value="1"/>
</dbReference>
<comment type="function">
    <text evidence="4">Responsible for synthesis of pseudouridine from uracil.</text>
</comment>
<evidence type="ECO:0000313" key="7">
    <source>
        <dbReference type="Proteomes" id="UP000269352"/>
    </source>
</evidence>
<dbReference type="PANTHER" id="PTHR21600:SF44">
    <property type="entry name" value="RIBOSOMAL LARGE SUBUNIT PSEUDOURIDINE SYNTHASE D"/>
    <property type="match status" value="1"/>
</dbReference>
<dbReference type="SUPFAM" id="SSF55120">
    <property type="entry name" value="Pseudouridine synthase"/>
    <property type="match status" value="1"/>
</dbReference>
<proteinExistence type="inferred from homology"/>
<dbReference type="InterPro" id="IPR006145">
    <property type="entry name" value="PsdUridine_synth_RsuA/RluA"/>
</dbReference>
<dbReference type="EC" id="5.4.99.-" evidence="4"/>
<dbReference type="GO" id="GO:0140098">
    <property type="term" value="F:catalytic activity, acting on RNA"/>
    <property type="evidence" value="ECO:0007669"/>
    <property type="project" value="UniProtKB-ARBA"/>
</dbReference>
<dbReference type="Pfam" id="PF00849">
    <property type="entry name" value="PseudoU_synth_2"/>
    <property type="match status" value="1"/>
</dbReference>
<dbReference type="CDD" id="cd02869">
    <property type="entry name" value="PseudoU_synth_RluA_like"/>
    <property type="match status" value="1"/>
</dbReference>
<dbReference type="AlphaFoldDB" id="A0A388TC04"/>
<keyword evidence="7" id="KW-1185">Reference proteome</keyword>
<feature type="active site" evidence="3">
    <location>
        <position position="130"/>
    </location>
</feature>
<sequence>MTEAQRLDKWIGQNYGVSRTLAASLIDRGLVVWPAGKKLKNSLLLTAEEFAQCRVTLPPVEKTKLQAQNIPLKIIYEDADLIVIHKPVGLVVHPACGNPDNTLVNALLYHCRDLSGINGRERPGIVHRLDKNTEGLLVAAKHDAAHKFLSKQFEKHTITRKYLALAAGNIVKDHGVISGNLSRSRQDRKKIAVVSSGGKKAVTHYKVLKRFNSMTLLEVELETGRTHQIRVHLAYIGHPLIGDPVYNADYRQKNTQQCLIAYRLGFIHPQTKKYMEFDAELPKWAKKTEHF</sequence>
<comment type="similarity">
    <text evidence="2 4">Belongs to the pseudouridine synthase RluA family.</text>
</comment>
<evidence type="ECO:0000256" key="2">
    <source>
        <dbReference type="ARBA" id="ARBA00010876"/>
    </source>
</evidence>
<organism evidence="6 7">
    <name type="scientific">Termititenax aidoneus</name>
    <dbReference type="NCBI Taxonomy" id="2218524"/>
    <lineage>
        <taxon>Bacteria</taxon>
        <taxon>Bacillati</taxon>
        <taxon>Candidatus Margulisiibacteriota</taxon>
        <taxon>Candidatus Termititenacia</taxon>
        <taxon>Candidatus Termititenacales</taxon>
        <taxon>Candidatus Termititenacaceae</taxon>
        <taxon>Candidatus Termititenax</taxon>
    </lineage>
</organism>
<dbReference type="NCBIfam" id="TIGR00005">
    <property type="entry name" value="rluA_subfam"/>
    <property type="match status" value="1"/>
</dbReference>
<protein>
    <recommendedName>
        <fullName evidence="4">Pseudouridine synthase</fullName>
        <ecNumber evidence="4">5.4.99.-</ecNumber>
    </recommendedName>
</protein>
<comment type="caution">
    <text evidence="6">The sequence shown here is derived from an EMBL/GenBank/DDBJ whole genome shotgun (WGS) entry which is preliminary data.</text>
</comment>